<dbReference type="InParanoid" id="A0A0G4FIC0"/>
<evidence type="ECO:0000313" key="4">
    <source>
        <dbReference type="EMBL" id="CEM13230.1"/>
    </source>
</evidence>
<accession>A0A0G4FIC0</accession>
<dbReference type="OrthoDB" id="10251809at2759"/>
<dbReference type="Proteomes" id="UP000041254">
    <property type="component" value="Unassembled WGS sequence"/>
</dbReference>
<dbReference type="Gene3D" id="2.120.10.80">
    <property type="entry name" value="Kelch-type beta propeller"/>
    <property type="match status" value="3"/>
</dbReference>
<name>A0A0G4FIC0_VITBC</name>
<dbReference type="InterPro" id="IPR000210">
    <property type="entry name" value="BTB/POZ_dom"/>
</dbReference>
<dbReference type="EMBL" id="CDMY01000446">
    <property type="protein sequence ID" value="CEM13230.1"/>
    <property type="molecule type" value="Genomic_DNA"/>
</dbReference>
<dbReference type="Gene3D" id="3.30.710.10">
    <property type="entry name" value="Potassium Channel Kv1.1, Chain A"/>
    <property type="match status" value="1"/>
</dbReference>
<dbReference type="Pfam" id="PF24981">
    <property type="entry name" value="Beta-prop_ATRN-LZTR1"/>
    <property type="match status" value="1"/>
</dbReference>
<dbReference type="SUPFAM" id="SSF117281">
    <property type="entry name" value="Kelch motif"/>
    <property type="match status" value="1"/>
</dbReference>
<dbReference type="PANTHER" id="PTHR46376">
    <property type="entry name" value="LEUCINE-ZIPPER-LIKE TRANSCRIPTIONAL REGULATOR 1"/>
    <property type="match status" value="1"/>
</dbReference>
<dbReference type="VEuPathDB" id="CryptoDB:Vbra_9235"/>
<evidence type="ECO:0000259" key="3">
    <source>
        <dbReference type="PROSITE" id="PS50097"/>
    </source>
</evidence>
<reference evidence="4 5" key="1">
    <citation type="submission" date="2014-11" db="EMBL/GenBank/DDBJ databases">
        <authorList>
            <person name="Zhu J."/>
            <person name="Qi W."/>
            <person name="Song R."/>
        </authorList>
    </citation>
    <scope>NUCLEOTIDE SEQUENCE [LARGE SCALE GENOMIC DNA]</scope>
</reference>
<dbReference type="AlphaFoldDB" id="A0A0G4FIC0"/>
<evidence type="ECO:0000256" key="2">
    <source>
        <dbReference type="ARBA" id="ARBA00022737"/>
    </source>
</evidence>
<organism evidence="4 5">
    <name type="scientific">Vitrella brassicaformis (strain CCMP3155)</name>
    <dbReference type="NCBI Taxonomy" id="1169540"/>
    <lineage>
        <taxon>Eukaryota</taxon>
        <taxon>Sar</taxon>
        <taxon>Alveolata</taxon>
        <taxon>Colpodellida</taxon>
        <taxon>Vitrellaceae</taxon>
        <taxon>Vitrella</taxon>
    </lineage>
</organism>
<dbReference type="InterPro" id="IPR015915">
    <property type="entry name" value="Kelch-typ_b-propeller"/>
</dbReference>
<keyword evidence="2" id="KW-0677">Repeat</keyword>
<dbReference type="STRING" id="1169540.A0A0G4FIC0"/>
<dbReference type="Pfam" id="PF00651">
    <property type="entry name" value="BTB"/>
    <property type="match status" value="1"/>
</dbReference>
<dbReference type="SUPFAM" id="SSF54695">
    <property type="entry name" value="POZ domain"/>
    <property type="match status" value="1"/>
</dbReference>
<dbReference type="PROSITE" id="PS50097">
    <property type="entry name" value="BTB"/>
    <property type="match status" value="1"/>
</dbReference>
<dbReference type="SMART" id="SM00612">
    <property type="entry name" value="Kelch"/>
    <property type="match status" value="4"/>
</dbReference>
<feature type="domain" description="BTB" evidence="3">
    <location>
        <begin position="363"/>
        <end position="431"/>
    </location>
</feature>
<keyword evidence="5" id="KW-1185">Reference proteome</keyword>
<dbReference type="Pfam" id="PF24681">
    <property type="entry name" value="Kelch_KLHDC2_KLHL20_DRC7"/>
    <property type="match status" value="1"/>
</dbReference>
<sequence length="520" mass="59442">METELDTADEPGCFQWAPVKAIGNPPRQRSLHVAVVVDKCMYVFGGYDGSNRVNDFLKYNFKTTKWSQIQSGAERGPSARDRHVAVAHDKCIYIFGGYDGSNRINDFWCFDTENETWTPIESQGTTPSPRHSHSAVEYNHSMYVFAGYDGNYRSDFHEFNFAQRKWAPVQVKNQNQAPKARYRTSAVVWKDTMLVFGGHDGAKHLNDFYEYNFEERIWTQIEQGGKMGPPSPRDSHIAVIHGDSMHLFGGSTGQARNDLFEFRLDTREWHEVKPALPNTSLSPVQGRTAASTQEAIQKATPCPRFCHTGVVYNNSLYIFGGYDGQNRLNDFRQFKLVDEVNVEIPSSSLIQDLKNYINSPLFSDVTFIVEGDKRVYAHKLMCVRCSYFRAMFQGEMREARQSEPVEIKNVSHRVFLGLLEYLYTDELDISLDMAMDLFVAADQFGVERLKKLCERKILTSIDIDNAATILQAADLHTAVSLRQSCFDFILRNFDAVSKTQSFEEMGRANVELVFEILKRR</sequence>
<dbReference type="InterPro" id="IPR006652">
    <property type="entry name" value="Kelch_1"/>
</dbReference>
<dbReference type="PhylomeDB" id="A0A0G4FIC0"/>
<proteinExistence type="predicted"/>
<protein>
    <recommendedName>
        <fullName evidence="3">BTB domain-containing protein</fullName>
    </recommendedName>
</protein>
<gene>
    <name evidence="4" type="ORF">Vbra_9235</name>
</gene>
<evidence type="ECO:0000256" key="1">
    <source>
        <dbReference type="ARBA" id="ARBA00022441"/>
    </source>
</evidence>
<dbReference type="OMA" id="AMNDFHE"/>
<dbReference type="CDD" id="cd14733">
    <property type="entry name" value="BACK"/>
    <property type="match status" value="1"/>
</dbReference>
<dbReference type="InterPro" id="IPR051568">
    <property type="entry name" value="LZTR1/Attractin"/>
</dbReference>
<keyword evidence="1" id="KW-0880">Kelch repeat</keyword>
<dbReference type="Pfam" id="PF01344">
    <property type="entry name" value="Kelch_1"/>
    <property type="match status" value="1"/>
</dbReference>
<dbReference type="InterPro" id="IPR056737">
    <property type="entry name" value="Beta-prop_ATRN-MKLN-like"/>
</dbReference>
<dbReference type="PANTHER" id="PTHR46376:SF1">
    <property type="entry name" value="LEUCINE-ZIPPER-LIKE TRANSCRIPTIONAL REGULATOR 1"/>
    <property type="match status" value="1"/>
</dbReference>
<dbReference type="Gene3D" id="1.25.40.420">
    <property type="match status" value="1"/>
</dbReference>
<evidence type="ECO:0000313" key="5">
    <source>
        <dbReference type="Proteomes" id="UP000041254"/>
    </source>
</evidence>
<dbReference type="InterPro" id="IPR011333">
    <property type="entry name" value="SKP1/BTB/POZ_sf"/>
</dbReference>
<dbReference type="SMART" id="SM00225">
    <property type="entry name" value="BTB"/>
    <property type="match status" value="1"/>
</dbReference>
<dbReference type="GO" id="GO:0005794">
    <property type="term" value="C:Golgi apparatus"/>
    <property type="evidence" value="ECO:0007669"/>
    <property type="project" value="TreeGrafter"/>
</dbReference>